<gene>
    <name evidence="4" type="ORF">PVAND_001473</name>
</gene>
<dbReference type="SMART" id="SM00020">
    <property type="entry name" value="Tryp_SPc"/>
    <property type="match status" value="1"/>
</dbReference>
<dbReference type="OrthoDB" id="238681at2759"/>
<keyword evidence="2" id="KW-0732">Signal</keyword>
<dbReference type="Proteomes" id="UP001107558">
    <property type="component" value="Chromosome 3"/>
</dbReference>
<dbReference type="Pfam" id="PF00089">
    <property type="entry name" value="Trypsin"/>
    <property type="match status" value="1"/>
</dbReference>
<dbReference type="PROSITE" id="PS50240">
    <property type="entry name" value="TRYPSIN_DOM"/>
    <property type="match status" value="1"/>
</dbReference>
<dbReference type="PANTHER" id="PTHR24260">
    <property type="match status" value="1"/>
</dbReference>
<feature type="domain" description="Peptidase S1" evidence="3">
    <location>
        <begin position="31"/>
        <end position="286"/>
    </location>
</feature>
<sequence>MLKIIFIISIFKIVSASASSCGIMSQSSSLIVNGEFSWQNEFPWMTIISRKDNGTWSHHGSGSLISAKHIIAHALAVSYVDLSSQLLPISPKRVKIYLGSVKYGDMREQGSLHMTVSNITIHPNATKVSNSLSVNKFAIIKLSNAVNFTEFIRPVCLWTFSHNMEEIIGRDAYIVGYGVNFKGRETLTRKYARMTVTNSSACEQIYSNELKFENSTSSRFFCAIGKNNEGPCKKDNQLFFKVGNSWHLRGILSTVVYLENGSCHVKKPVLFEDIVGSVKWIESVVKDEENVDV</sequence>
<reference evidence="4" key="1">
    <citation type="submission" date="2021-03" db="EMBL/GenBank/DDBJ databases">
        <title>Chromosome level genome of the anhydrobiotic midge Polypedilum vanderplanki.</title>
        <authorList>
            <person name="Yoshida Y."/>
            <person name="Kikawada T."/>
            <person name="Gusev O."/>
        </authorList>
    </citation>
    <scope>NUCLEOTIDE SEQUENCE</scope>
    <source>
        <strain evidence="4">NIAS01</strain>
        <tissue evidence="4">Whole body or cell culture</tissue>
    </source>
</reference>
<name>A0A9J6BPC8_POLVA</name>
<comment type="caution">
    <text evidence="4">The sequence shown here is derived from an EMBL/GenBank/DDBJ whole genome shotgun (WGS) entry which is preliminary data.</text>
</comment>
<feature type="signal peptide" evidence="2">
    <location>
        <begin position="1"/>
        <end position="16"/>
    </location>
</feature>
<dbReference type="GO" id="GO:0006508">
    <property type="term" value="P:proteolysis"/>
    <property type="evidence" value="ECO:0007669"/>
    <property type="project" value="InterPro"/>
</dbReference>
<dbReference type="Gene3D" id="2.40.10.10">
    <property type="entry name" value="Trypsin-like serine proteases"/>
    <property type="match status" value="1"/>
</dbReference>
<protein>
    <recommendedName>
        <fullName evidence="3">Peptidase S1 domain-containing protein</fullName>
    </recommendedName>
</protein>
<dbReference type="EMBL" id="JADBJN010000003">
    <property type="protein sequence ID" value="KAG5671267.1"/>
    <property type="molecule type" value="Genomic_DNA"/>
</dbReference>
<evidence type="ECO:0000259" key="3">
    <source>
        <dbReference type="PROSITE" id="PS50240"/>
    </source>
</evidence>
<dbReference type="InterPro" id="IPR043504">
    <property type="entry name" value="Peptidase_S1_PA_chymotrypsin"/>
</dbReference>
<evidence type="ECO:0000256" key="1">
    <source>
        <dbReference type="ARBA" id="ARBA00024195"/>
    </source>
</evidence>
<evidence type="ECO:0000256" key="2">
    <source>
        <dbReference type="SAM" id="SignalP"/>
    </source>
</evidence>
<proteinExistence type="inferred from homology"/>
<comment type="similarity">
    <text evidence="1">Belongs to the peptidase S1 family. CLIP subfamily.</text>
</comment>
<keyword evidence="5" id="KW-1185">Reference proteome</keyword>
<evidence type="ECO:0000313" key="4">
    <source>
        <dbReference type="EMBL" id="KAG5671267.1"/>
    </source>
</evidence>
<dbReference type="PANTHER" id="PTHR24260:SF136">
    <property type="entry name" value="GH08193P-RELATED"/>
    <property type="match status" value="1"/>
</dbReference>
<dbReference type="SUPFAM" id="SSF50494">
    <property type="entry name" value="Trypsin-like serine proteases"/>
    <property type="match status" value="1"/>
</dbReference>
<dbReference type="InterPro" id="IPR001254">
    <property type="entry name" value="Trypsin_dom"/>
</dbReference>
<dbReference type="InterPro" id="IPR051333">
    <property type="entry name" value="CLIP_Serine_Protease"/>
</dbReference>
<dbReference type="GO" id="GO:0004252">
    <property type="term" value="F:serine-type endopeptidase activity"/>
    <property type="evidence" value="ECO:0007669"/>
    <property type="project" value="InterPro"/>
</dbReference>
<dbReference type="InterPro" id="IPR009003">
    <property type="entry name" value="Peptidase_S1_PA"/>
</dbReference>
<accession>A0A9J6BPC8</accession>
<evidence type="ECO:0000313" key="5">
    <source>
        <dbReference type="Proteomes" id="UP001107558"/>
    </source>
</evidence>
<dbReference type="AlphaFoldDB" id="A0A9J6BPC8"/>
<organism evidence="4 5">
    <name type="scientific">Polypedilum vanderplanki</name>
    <name type="common">Sleeping chironomid midge</name>
    <dbReference type="NCBI Taxonomy" id="319348"/>
    <lineage>
        <taxon>Eukaryota</taxon>
        <taxon>Metazoa</taxon>
        <taxon>Ecdysozoa</taxon>
        <taxon>Arthropoda</taxon>
        <taxon>Hexapoda</taxon>
        <taxon>Insecta</taxon>
        <taxon>Pterygota</taxon>
        <taxon>Neoptera</taxon>
        <taxon>Endopterygota</taxon>
        <taxon>Diptera</taxon>
        <taxon>Nematocera</taxon>
        <taxon>Chironomoidea</taxon>
        <taxon>Chironomidae</taxon>
        <taxon>Chironominae</taxon>
        <taxon>Polypedilum</taxon>
        <taxon>Polypedilum</taxon>
    </lineage>
</organism>
<feature type="chain" id="PRO_5039914734" description="Peptidase S1 domain-containing protein" evidence="2">
    <location>
        <begin position="17"/>
        <end position="293"/>
    </location>
</feature>